<dbReference type="InterPro" id="IPR006949">
    <property type="entry name" value="Barrel_Baseplate_J-like"/>
</dbReference>
<proteinExistence type="predicted"/>
<dbReference type="Proteomes" id="UP000051256">
    <property type="component" value="Unassembled WGS sequence"/>
</dbReference>
<dbReference type="EMBL" id="AYZR01000008">
    <property type="protein sequence ID" value="KRM93583.1"/>
    <property type="molecule type" value="Genomic_DNA"/>
</dbReference>
<accession>A0A0R2CP79</accession>
<dbReference type="Pfam" id="PF04865">
    <property type="entry name" value="Baseplate_J"/>
    <property type="match status" value="1"/>
</dbReference>
<sequence length="389" mass="42494">MPLLETGFEPWDYYQWLDSLQTSLRADPEIGNDIDLSTGSFYENMAESLARQLAQSDLTKLDVYDSRFVSLAENISLDRLASNYGISRNVANYATTTLTIKGTPGYVIDAESMFSNNQDMIYLTDSEVTIGLDGTITVRVYAEDTGEEYNCDANTIINQVMYVEEIEEVTNLEAASGGADMETDYDLRARIKLAQKSVSSSTPNGVASALFSIAGVKSVRYVVNAAATTNSAGDPPYTTHIYVLGGERQAIAQTISDNIALGITLTGTEKIDIPLDNGDVNHVAFSVGSSQTIYMHIAVEFSQVDDTTQDEIIADIRDNIQVWLDSFSMGETLKYTQLFGIIYDVEGVNDVVDLTWGTEQSSLGRTNIELTDFATAITNDDAIEVVASD</sequence>
<dbReference type="AlphaFoldDB" id="A0A0R2CP79"/>
<dbReference type="PANTHER" id="PTHR37829:SF3">
    <property type="entry name" value="PROTEIN JAYE-RELATED"/>
    <property type="match status" value="1"/>
</dbReference>
<dbReference type="STRING" id="1423802.FC56_GL000297"/>
<dbReference type="PATRIC" id="fig|1423802.4.peg.305"/>
<evidence type="ECO:0000259" key="1">
    <source>
        <dbReference type="Pfam" id="PF04865"/>
    </source>
</evidence>
<feature type="domain" description="Baseplate protein J-like barrel" evidence="1">
    <location>
        <begin position="97"/>
        <end position="178"/>
    </location>
</feature>
<evidence type="ECO:0000313" key="3">
    <source>
        <dbReference type="Proteomes" id="UP000051256"/>
    </source>
</evidence>
<reference evidence="2" key="1">
    <citation type="journal article" date="2015" name="Genome Announc.">
        <title>Expanding the biotechnology potential of lactobacilli through comparative genomics of 213 strains and associated genera.</title>
        <authorList>
            <person name="Sun Z."/>
            <person name="Harris H.M."/>
            <person name="McCann A."/>
            <person name="Guo C."/>
            <person name="Argimon S."/>
            <person name="Zhang W."/>
            <person name="Yang X."/>
            <person name="Jeffery I.B."/>
            <person name="Cooney J.C."/>
            <person name="Kagawa T.F."/>
            <person name="Liu W."/>
            <person name="Song Y."/>
            <person name="Salvetti E."/>
            <person name="Wrobel A."/>
            <person name="Rasinkangas P."/>
            <person name="Parkhill J."/>
            <person name="Rea M.C."/>
            <person name="O'Sullivan O."/>
            <person name="Ritari J."/>
            <person name="Douillard F.P."/>
            <person name="Paul Ross R."/>
            <person name="Yang R."/>
            <person name="Briner A.E."/>
            <person name="Felis G.E."/>
            <person name="de Vos W.M."/>
            <person name="Barrangou R."/>
            <person name="Klaenhammer T.R."/>
            <person name="Caufield P.W."/>
            <person name="Cui Y."/>
            <person name="Zhang H."/>
            <person name="O'Toole P.W."/>
        </authorList>
    </citation>
    <scope>NUCLEOTIDE SEQUENCE [LARGE SCALE GENOMIC DNA]</scope>
    <source>
        <strain evidence="2">DSM 24302</strain>
    </source>
</reference>
<protein>
    <submittedName>
        <fullName evidence="2">Bacteriophage protein</fullName>
    </submittedName>
</protein>
<keyword evidence="3" id="KW-1185">Reference proteome</keyword>
<evidence type="ECO:0000313" key="2">
    <source>
        <dbReference type="EMBL" id="KRM93583.1"/>
    </source>
</evidence>
<dbReference type="InterPro" id="IPR052399">
    <property type="entry name" value="Phage_Baseplate_Assmbl_Protein"/>
</dbReference>
<gene>
    <name evidence="2" type="ORF">FC56_GL000297</name>
</gene>
<dbReference type="RefSeq" id="WP_054669121.1">
    <property type="nucleotide sequence ID" value="NZ_AYZR01000008.1"/>
</dbReference>
<comment type="caution">
    <text evidence="2">The sequence shown here is derived from an EMBL/GenBank/DDBJ whole genome shotgun (WGS) entry which is preliminary data.</text>
</comment>
<organism evidence="2 3">
    <name type="scientific">Lentilactobacillus senioris DSM 24302 = JCM 17472</name>
    <dbReference type="NCBI Taxonomy" id="1423802"/>
    <lineage>
        <taxon>Bacteria</taxon>
        <taxon>Bacillati</taxon>
        <taxon>Bacillota</taxon>
        <taxon>Bacilli</taxon>
        <taxon>Lactobacillales</taxon>
        <taxon>Lactobacillaceae</taxon>
        <taxon>Lentilactobacillus</taxon>
    </lineage>
</organism>
<dbReference type="PANTHER" id="PTHR37829">
    <property type="entry name" value="PHAGE-LIKE ELEMENT PBSX PROTEIN XKDT"/>
    <property type="match status" value="1"/>
</dbReference>
<name>A0A0R2CP79_9LACO</name>